<evidence type="ECO:0000313" key="1">
    <source>
        <dbReference type="EMBL" id="CAC5394069.1"/>
    </source>
</evidence>
<dbReference type="EMBL" id="CACVKT020005252">
    <property type="protein sequence ID" value="CAC5394069.1"/>
    <property type="molecule type" value="Genomic_DNA"/>
</dbReference>
<evidence type="ECO:0000313" key="2">
    <source>
        <dbReference type="Proteomes" id="UP000507470"/>
    </source>
</evidence>
<organism evidence="1 2">
    <name type="scientific">Mytilus coruscus</name>
    <name type="common">Sea mussel</name>
    <dbReference type="NCBI Taxonomy" id="42192"/>
    <lineage>
        <taxon>Eukaryota</taxon>
        <taxon>Metazoa</taxon>
        <taxon>Spiralia</taxon>
        <taxon>Lophotrochozoa</taxon>
        <taxon>Mollusca</taxon>
        <taxon>Bivalvia</taxon>
        <taxon>Autobranchia</taxon>
        <taxon>Pteriomorphia</taxon>
        <taxon>Mytilida</taxon>
        <taxon>Mytiloidea</taxon>
        <taxon>Mytilidae</taxon>
        <taxon>Mytilinae</taxon>
        <taxon>Mytilus</taxon>
    </lineage>
</organism>
<protein>
    <submittedName>
        <fullName evidence="1">Uncharacterized protein</fullName>
    </submittedName>
</protein>
<sequence>MTLPISKFQYKYHCKQTFFLLSLNLCPIQPLYDNGAETRMNLKLRSIRAGRRSAVSRLIKKFEDIQQEENGTVDTEDVSNILDGLKRKQELLRKLDEEIVQELDDGDIETEIVEADEYAFNLEVKIRQVNKLYLSKNYIVKYTYRKIYSTLRNYTTR</sequence>
<name>A0A6J8CFQ0_MYTCO</name>
<proteinExistence type="predicted"/>
<dbReference type="Proteomes" id="UP000507470">
    <property type="component" value="Unassembled WGS sequence"/>
</dbReference>
<accession>A0A6J8CFQ0</accession>
<dbReference type="AlphaFoldDB" id="A0A6J8CFQ0"/>
<reference evidence="1 2" key="1">
    <citation type="submission" date="2020-06" db="EMBL/GenBank/DDBJ databases">
        <authorList>
            <person name="Li R."/>
            <person name="Bekaert M."/>
        </authorList>
    </citation>
    <scope>NUCLEOTIDE SEQUENCE [LARGE SCALE GENOMIC DNA]</scope>
    <source>
        <strain evidence="2">wild</strain>
    </source>
</reference>
<keyword evidence="2" id="KW-1185">Reference proteome</keyword>
<gene>
    <name evidence="1" type="ORF">MCOR_28865</name>
</gene>